<dbReference type="OrthoDB" id="1108759at2"/>
<dbReference type="EMBL" id="CP032869">
    <property type="protein sequence ID" value="AYL94156.1"/>
    <property type="molecule type" value="Genomic_DNA"/>
</dbReference>
<accession>A0A494VHH4</accession>
<name>A0A494VHH4_9SPHI</name>
<dbReference type="Gene3D" id="2.60.40.1120">
    <property type="entry name" value="Carboxypeptidase-like, regulatory domain"/>
    <property type="match status" value="1"/>
</dbReference>
<evidence type="ECO:0008006" key="4">
    <source>
        <dbReference type="Google" id="ProtNLM"/>
    </source>
</evidence>
<evidence type="ECO:0000313" key="2">
    <source>
        <dbReference type="EMBL" id="AYL94156.1"/>
    </source>
</evidence>
<keyword evidence="1" id="KW-0732">Signal</keyword>
<dbReference type="SUPFAM" id="SSF49464">
    <property type="entry name" value="Carboxypeptidase regulatory domain-like"/>
    <property type="match status" value="1"/>
</dbReference>
<dbReference type="InterPro" id="IPR008969">
    <property type="entry name" value="CarboxyPept-like_regulatory"/>
</dbReference>
<feature type="chain" id="PRO_5019764615" description="Carboxypeptidase-like regulatory domain-containing protein" evidence="1">
    <location>
        <begin position="18"/>
        <end position="270"/>
    </location>
</feature>
<feature type="signal peptide" evidence="1">
    <location>
        <begin position="1"/>
        <end position="17"/>
    </location>
</feature>
<evidence type="ECO:0000313" key="3">
    <source>
        <dbReference type="Proteomes" id="UP000270046"/>
    </source>
</evidence>
<proteinExistence type="predicted"/>
<keyword evidence="3" id="KW-1185">Reference proteome</keyword>
<dbReference type="AlphaFoldDB" id="A0A494VHH4"/>
<reference evidence="2 3" key="1">
    <citation type="submission" date="2018-10" db="EMBL/GenBank/DDBJ databases">
        <title>Genome sequencing of Mucilaginibacter sp. HYN0043.</title>
        <authorList>
            <person name="Kim M."/>
            <person name="Yi H."/>
        </authorList>
    </citation>
    <scope>NUCLEOTIDE SEQUENCE [LARGE SCALE GENOMIC DNA]</scope>
    <source>
        <strain evidence="2 3">HYN0043</strain>
    </source>
</reference>
<sequence length="270" mass="30411">MKYIALVMILFSLTSKAQQISITGQIYDNKKEPVKLATIDIVGINANGTSDDRGVFLILLPASLKRGDVVILRVSKSGYQTYTKQVSVSYLSIPIELNKLKNSKKETTHASINQASLIQKEKPIVQIINQNQQGGMAGVFNLTVPEDKDLPIENNIIVKQITPTLIQFSPIQGTWKIPYVELLDSDNQTINPIWYWNKYGGTISISVSYTYWNRTIGNRGQEKFVRMITNGPSASRTVPYFLEFSKMPRVIIVGDQSDTSKIYVWETTKQ</sequence>
<dbReference type="Proteomes" id="UP000270046">
    <property type="component" value="Chromosome"/>
</dbReference>
<organism evidence="2 3">
    <name type="scientific">Mucilaginibacter celer</name>
    <dbReference type="NCBI Taxonomy" id="2305508"/>
    <lineage>
        <taxon>Bacteria</taxon>
        <taxon>Pseudomonadati</taxon>
        <taxon>Bacteroidota</taxon>
        <taxon>Sphingobacteriia</taxon>
        <taxon>Sphingobacteriales</taxon>
        <taxon>Sphingobacteriaceae</taxon>
        <taxon>Mucilaginibacter</taxon>
    </lineage>
</organism>
<dbReference type="RefSeq" id="WP_119407875.1">
    <property type="nucleotide sequence ID" value="NZ_CP032869.1"/>
</dbReference>
<gene>
    <name evidence="2" type="ORF">HYN43_002085</name>
</gene>
<dbReference type="KEGG" id="muh:HYN43_002085"/>
<protein>
    <recommendedName>
        <fullName evidence="4">Carboxypeptidase-like regulatory domain-containing protein</fullName>
    </recommendedName>
</protein>
<evidence type="ECO:0000256" key="1">
    <source>
        <dbReference type="SAM" id="SignalP"/>
    </source>
</evidence>